<dbReference type="Proteomes" id="UP000285301">
    <property type="component" value="Unassembled WGS sequence"/>
</dbReference>
<dbReference type="InterPro" id="IPR002018">
    <property type="entry name" value="CarbesteraseB"/>
</dbReference>
<reference evidence="5 6" key="1">
    <citation type="journal article" date="2018" name="Gigascience">
        <title>Genomes of trombidid mites reveal novel predicted allergens and laterally-transferred genes associated with secondary metabolism.</title>
        <authorList>
            <person name="Dong X."/>
            <person name="Chaisiri K."/>
            <person name="Xia D."/>
            <person name="Armstrong S.D."/>
            <person name="Fang Y."/>
            <person name="Donnelly M.J."/>
            <person name="Kadowaki T."/>
            <person name="McGarry J.W."/>
            <person name="Darby A.C."/>
            <person name="Makepeace B.L."/>
        </authorList>
    </citation>
    <scope>NUCLEOTIDE SEQUENCE [LARGE SCALE GENOMIC DNA]</scope>
    <source>
        <strain evidence="5">UoL-WK</strain>
    </source>
</reference>
<dbReference type="InterPro" id="IPR029058">
    <property type="entry name" value="AB_hydrolase_fold"/>
</dbReference>
<dbReference type="OrthoDB" id="3200163at2759"/>
<organism evidence="5 6">
    <name type="scientific">Dinothrombium tinctorium</name>
    <dbReference type="NCBI Taxonomy" id="1965070"/>
    <lineage>
        <taxon>Eukaryota</taxon>
        <taxon>Metazoa</taxon>
        <taxon>Ecdysozoa</taxon>
        <taxon>Arthropoda</taxon>
        <taxon>Chelicerata</taxon>
        <taxon>Arachnida</taxon>
        <taxon>Acari</taxon>
        <taxon>Acariformes</taxon>
        <taxon>Trombidiformes</taxon>
        <taxon>Prostigmata</taxon>
        <taxon>Anystina</taxon>
        <taxon>Parasitengona</taxon>
        <taxon>Trombidioidea</taxon>
        <taxon>Trombidiidae</taxon>
        <taxon>Dinothrombium</taxon>
    </lineage>
</organism>
<dbReference type="SUPFAM" id="SSF53474">
    <property type="entry name" value="alpha/beta-Hydrolases"/>
    <property type="match status" value="1"/>
</dbReference>
<name>A0A3S3QY22_9ACAR</name>
<keyword evidence="6" id="KW-1185">Reference proteome</keyword>
<comment type="similarity">
    <text evidence="1">Belongs to the type-B carboxylesterase/lipase family.</text>
</comment>
<dbReference type="PROSITE" id="PS00941">
    <property type="entry name" value="CARBOXYLESTERASE_B_2"/>
    <property type="match status" value="1"/>
</dbReference>
<dbReference type="PANTHER" id="PTHR43903">
    <property type="entry name" value="NEUROLIGIN"/>
    <property type="match status" value="1"/>
</dbReference>
<proteinExistence type="inferred from homology"/>
<feature type="domain" description="Carboxylesterase type B" evidence="4">
    <location>
        <begin position="13"/>
        <end position="127"/>
    </location>
</feature>
<dbReference type="InterPro" id="IPR051093">
    <property type="entry name" value="Neuroligin/BSAL"/>
</dbReference>
<gene>
    <name evidence="5" type="ORF">B4U79_15925</name>
</gene>
<dbReference type="Pfam" id="PF00135">
    <property type="entry name" value="COesterase"/>
    <property type="match status" value="1"/>
</dbReference>
<dbReference type="InterPro" id="IPR019819">
    <property type="entry name" value="Carboxylesterase_B_CS"/>
</dbReference>
<keyword evidence="2" id="KW-0732">Signal</keyword>
<dbReference type="STRING" id="1965070.A0A3S3QY22"/>
<dbReference type="AlphaFoldDB" id="A0A3S3QY22"/>
<dbReference type="Gene3D" id="3.40.50.1820">
    <property type="entry name" value="alpha/beta hydrolase"/>
    <property type="match status" value="1"/>
</dbReference>
<sequence>MDTATANERRMSSRIVTTKYGTLRGYVVTLPNRSLQPVEVFMGIPYANPPMGKYRFMPPVSAAHWTGTKMATQPGPVCPQKFPDYVNNRTLALTKVTEGRYNILKRIASKIQNQSEDCLYLNIFTPAINCK</sequence>
<evidence type="ECO:0000313" key="5">
    <source>
        <dbReference type="EMBL" id="RWS15757.1"/>
    </source>
</evidence>
<evidence type="ECO:0000256" key="3">
    <source>
        <dbReference type="ARBA" id="ARBA00023180"/>
    </source>
</evidence>
<comment type="caution">
    <text evidence="5">The sequence shown here is derived from an EMBL/GenBank/DDBJ whole genome shotgun (WGS) entry which is preliminary data.</text>
</comment>
<accession>A0A3S3QY22</accession>
<keyword evidence="3" id="KW-0325">Glycoprotein</keyword>
<protein>
    <submittedName>
        <fullName evidence="5">Neuroligin-4: Y-linked-like protein</fullName>
    </submittedName>
</protein>
<evidence type="ECO:0000313" key="6">
    <source>
        <dbReference type="Proteomes" id="UP000285301"/>
    </source>
</evidence>
<evidence type="ECO:0000256" key="2">
    <source>
        <dbReference type="ARBA" id="ARBA00022729"/>
    </source>
</evidence>
<dbReference type="EMBL" id="NCKU01000371">
    <property type="protein sequence ID" value="RWS15757.1"/>
    <property type="molecule type" value="Genomic_DNA"/>
</dbReference>
<evidence type="ECO:0000256" key="1">
    <source>
        <dbReference type="ARBA" id="ARBA00005964"/>
    </source>
</evidence>
<evidence type="ECO:0000259" key="4">
    <source>
        <dbReference type="Pfam" id="PF00135"/>
    </source>
</evidence>